<feature type="compositionally biased region" description="Polar residues" evidence="1">
    <location>
        <begin position="90"/>
        <end position="112"/>
    </location>
</feature>
<gene>
    <name evidence="2" type="ORF">PHET_06219</name>
</gene>
<feature type="non-terminal residue" evidence="2">
    <location>
        <position position="555"/>
    </location>
</feature>
<feature type="compositionally biased region" description="Polar residues" evidence="1">
    <location>
        <begin position="163"/>
        <end position="184"/>
    </location>
</feature>
<dbReference type="OrthoDB" id="6263804at2759"/>
<protein>
    <submittedName>
        <fullName evidence="2">Uncharacterized protein</fullName>
    </submittedName>
</protein>
<feature type="region of interest" description="Disordered" evidence="1">
    <location>
        <begin position="163"/>
        <end position="194"/>
    </location>
</feature>
<keyword evidence="3" id="KW-1185">Reference proteome</keyword>
<organism evidence="2 3">
    <name type="scientific">Paragonimus heterotremus</name>
    <dbReference type="NCBI Taxonomy" id="100268"/>
    <lineage>
        <taxon>Eukaryota</taxon>
        <taxon>Metazoa</taxon>
        <taxon>Spiralia</taxon>
        <taxon>Lophotrochozoa</taxon>
        <taxon>Platyhelminthes</taxon>
        <taxon>Trematoda</taxon>
        <taxon>Digenea</taxon>
        <taxon>Plagiorchiida</taxon>
        <taxon>Troglotremata</taxon>
        <taxon>Troglotrematidae</taxon>
        <taxon>Paragonimus</taxon>
    </lineage>
</organism>
<feature type="region of interest" description="Disordered" evidence="1">
    <location>
        <begin position="504"/>
        <end position="524"/>
    </location>
</feature>
<comment type="caution">
    <text evidence="2">The sequence shown here is derived from an EMBL/GenBank/DDBJ whole genome shotgun (WGS) entry which is preliminary data.</text>
</comment>
<feature type="compositionally biased region" description="Polar residues" evidence="1">
    <location>
        <begin position="504"/>
        <end position="517"/>
    </location>
</feature>
<feature type="compositionally biased region" description="Polar residues" evidence="1">
    <location>
        <begin position="400"/>
        <end position="410"/>
    </location>
</feature>
<accession>A0A8J4WZN3</accession>
<dbReference type="AlphaFoldDB" id="A0A8J4WZN3"/>
<evidence type="ECO:0000256" key="1">
    <source>
        <dbReference type="SAM" id="MobiDB-lite"/>
    </source>
</evidence>
<feature type="region of interest" description="Disordered" evidence="1">
    <location>
        <begin position="88"/>
        <end position="124"/>
    </location>
</feature>
<evidence type="ECO:0000313" key="3">
    <source>
        <dbReference type="Proteomes" id="UP000748531"/>
    </source>
</evidence>
<evidence type="ECO:0000313" key="2">
    <source>
        <dbReference type="EMBL" id="KAF5400687.1"/>
    </source>
</evidence>
<proteinExistence type="predicted"/>
<reference evidence="2" key="1">
    <citation type="submission" date="2019-05" db="EMBL/GenBank/DDBJ databases">
        <title>Annotation for the trematode Paragonimus heterotremus.</title>
        <authorList>
            <person name="Choi Y.-J."/>
        </authorList>
    </citation>
    <scope>NUCLEOTIDE SEQUENCE</scope>
    <source>
        <strain evidence="2">LC</strain>
    </source>
</reference>
<name>A0A8J4WZN3_9TREM</name>
<feature type="region of interest" description="Disordered" evidence="1">
    <location>
        <begin position="386"/>
        <end position="425"/>
    </location>
</feature>
<dbReference type="Proteomes" id="UP000748531">
    <property type="component" value="Unassembled WGS sequence"/>
</dbReference>
<sequence length="555" mass="60002">VKRLEASQCALPIQALNSALPIETVVSKSQSLADKILSQLDTPVAESRKTDSHVIPHNPTLSSCYRSSVPYKLGLDGSRRRHTNHVTACDSGSSITSPKVNRKNVSGRSVTSCKLPHPPQSGRMSQLANRVEMLLLQDLSSSESLPTVRSASASYIQHNTLNNVGSPNGLETSNLVDSKTSTNGPAAPSSHDSPWYRYCRPQAPEPQPISSLPRTSFIPIPSTMPQLVESYYPYYLDQPTDAEMSNGNYRFGSLLEPHLCTEASVDTNNLHLTALEMDTDQENRYWDSAFTLPPPPLPSLSQSSSVDITTSNEVDCLDEVRCDRLPSPPPFLSVAANGESTAPSQTRLTVSANYLTFGPLSPITNILPNATLSGSRQPKWSATTFRSHTYAPGRPDSPSRLPTSLSTGADSDSESPTSSLPSPPPHIVECVLSLGDSMVRPTERHMCPLALNAKLPALTSTHVSLTGLARPTVLKRGAPDGAEQQSSADYTVVESTDYNKLETESTAFSERSPTPMSYSPKKSRTHLLVPSEHSAFLPVGSTRAFEHRVSSPCTQ</sequence>
<dbReference type="EMBL" id="LUCH01002993">
    <property type="protein sequence ID" value="KAF5400687.1"/>
    <property type="molecule type" value="Genomic_DNA"/>
</dbReference>